<dbReference type="SMART" id="SM00450">
    <property type="entry name" value="RHOD"/>
    <property type="match status" value="2"/>
</dbReference>
<dbReference type="PROSITE" id="PS50206">
    <property type="entry name" value="RHODANESE_3"/>
    <property type="match status" value="2"/>
</dbReference>
<gene>
    <name evidence="5" type="ORF">F8O01_12885</name>
</gene>
<evidence type="ECO:0000256" key="2">
    <source>
        <dbReference type="ARBA" id="ARBA00022737"/>
    </source>
</evidence>
<dbReference type="AlphaFoldDB" id="A0A7J5BRK6"/>
<proteinExistence type="predicted"/>
<evidence type="ECO:0000256" key="1">
    <source>
        <dbReference type="ARBA" id="ARBA00022679"/>
    </source>
</evidence>
<feature type="region of interest" description="Disordered" evidence="3">
    <location>
        <begin position="188"/>
        <end position="209"/>
    </location>
</feature>
<dbReference type="PANTHER" id="PTHR11364">
    <property type="entry name" value="THIOSULFATE SULFERTANSFERASE"/>
    <property type="match status" value="1"/>
</dbReference>
<evidence type="ECO:0000313" key="6">
    <source>
        <dbReference type="Proteomes" id="UP000467240"/>
    </source>
</evidence>
<evidence type="ECO:0000256" key="3">
    <source>
        <dbReference type="SAM" id="MobiDB-lite"/>
    </source>
</evidence>
<dbReference type="CDD" id="cd01448">
    <property type="entry name" value="TST_Repeat_1"/>
    <property type="match status" value="1"/>
</dbReference>
<keyword evidence="1 5" id="KW-0808">Transferase</keyword>
<dbReference type="Gene3D" id="3.40.250.10">
    <property type="entry name" value="Rhodanese-like domain"/>
    <property type="match status" value="2"/>
</dbReference>
<organism evidence="5 6">
    <name type="scientific">Pseudoclavibacter chungangensis</name>
    <dbReference type="NCBI Taxonomy" id="587635"/>
    <lineage>
        <taxon>Bacteria</taxon>
        <taxon>Bacillati</taxon>
        <taxon>Actinomycetota</taxon>
        <taxon>Actinomycetes</taxon>
        <taxon>Micrococcales</taxon>
        <taxon>Microbacteriaceae</taxon>
        <taxon>Pseudoclavibacter</taxon>
    </lineage>
</organism>
<dbReference type="Proteomes" id="UP000467240">
    <property type="component" value="Unassembled WGS sequence"/>
</dbReference>
<dbReference type="RefSeq" id="WP_158041368.1">
    <property type="nucleotide sequence ID" value="NZ_JACCFV010000001.1"/>
</dbReference>
<dbReference type="InterPro" id="IPR036873">
    <property type="entry name" value="Rhodanese-like_dom_sf"/>
</dbReference>
<dbReference type="InterPro" id="IPR001763">
    <property type="entry name" value="Rhodanese-like_dom"/>
</dbReference>
<name>A0A7J5BRK6_9MICO</name>
<dbReference type="SUPFAM" id="SSF52821">
    <property type="entry name" value="Rhodanese/Cell cycle control phosphatase"/>
    <property type="match status" value="2"/>
</dbReference>
<protein>
    <submittedName>
        <fullName evidence="5">Sulfurtransferase</fullName>
    </submittedName>
</protein>
<dbReference type="OrthoDB" id="9770030at2"/>
<dbReference type="CDD" id="cd01449">
    <property type="entry name" value="TST_Repeat_2"/>
    <property type="match status" value="1"/>
</dbReference>
<evidence type="ECO:0000313" key="5">
    <source>
        <dbReference type="EMBL" id="KAB1654792.1"/>
    </source>
</evidence>
<dbReference type="GO" id="GO:0004792">
    <property type="term" value="F:thiosulfate-cyanide sulfurtransferase activity"/>
    <property type="evidence" value="ECO:0007669"/>
    <property type="project" value="InterPro"/>
</dbReference>
<feature type="domain" description="Rhodanese" evidence="4">
    <location>
        <begin position="20"/>
        <end position="138"/>
    </location>
</feature>
<comment type="caution">
    <text evidence="5">The sequence shown here is derived from an EMBL/GenBank/DDBJ whole genome shotgun (WGS) entry which is preliminary data.</text>
</comment>
<dbReference type="PANTHER" id="PTHR11364:SF27">
    <property type="entry name" value="SULFURTRANSFERASE"/>
    <property type="match status" value="1"/>
</dbReference>
<dbReference type="Pfam" id="PF00581">
    <property type="entry name" value="Rhodanese"/>
    <property type="match status" value="2"/>
</dbReference>
<dbReference type="EMBL" id="WBJZ01000017">
    <property type="protein sequence ID" value="KAB1654792.1"/>
    <property type="molecule type" value="Genomic_DNA"/>
</dbReference>
<dbReference type="InterPro" id="IPR045078">
    <property type="entry name" value="TST/MPST-like"/>
</dbReference>
<accession>A0A7J5BRK6</accession>
<reference evidence="5 6" key="1">
    <citation type="submission" date="2019-09" db="EMBL/GenBank/DDBJ databases">
        <title>Phylogeny of genus Pseudoclavibacter and closely related genus.</title>
        <authorList>
            <person name="Li Y."/>
        </authorList>
    </citation>
    <scope>NUCLEOTIDE SEQUENCE [LARGE SCALE GENOMIC DNA]</scope>
    <source>
        <strain evidence="5 6">DSM 23821</strain>
    </source>
</reference>
<feature type="domain" description="Rhodanese" evidence="4">
    <location>
        <begin position="167"/>
        <end position="278"/>
    </location>
</feature>
<dbReference type="InterPro" id="IPR001307">
    <property type="entry name" value="Thiosulphate_STrfase_CS"/>
</dbReference>
<evidence type="ECO:0000259" key="4">
    <source>
        <dbReference type="PROSITE" id="PS50206"/>
    </source>
</evidence>
<keyword evidence="2" id="KW-0677">Repeat</keyword>
<dbReference type="PROSITE" id="PS00380">
    <property type="entry name" value="RHODANESE_1"/>
    <property type="match status" value="1"/>
</dbReference>
<keyword evidence="6" id="KW-1185">Reference proteome</keyword>
<sequence length="287" mass="30642">MSNRPNQLIEAEELARLLEAGEDVRVLDVRWQLGNPHTHDDYLAGHVPGALFVDLETELSDPPTPRLGRHPLPSAERLQAAVTRWGIDDGTEIVVLDAVGATAAARAWWVLRDAGLERVRVLDGGFPAWQAAGLPVEAGEVDPPGGGTARVRPGALARVSLDEVAGVPRSGVLLDVRAAERYRGEVEPIDPRAGHVPGARSAPTGENLDERGRFRSAAELRERFESLGVEPDRPIVAYCGSGVTAAHTVLALELAGFDPALYPGSWSQWSNRDELPVAIGDAPGDPA</sequence>